<evidence type="ECO:0000259" key="5">
    <source>
        <dbReference type="PROSITE" id="PS50970"/>
    </source>
</evidence>
<evidence type="ECO:0000313" key="7">
    <source>
        <dbReference type="Proteomes" id="UP001139559"/>
    </source>
</evidence>
<dbReference type="GO" id="GO:0008270">
    <property type="term" value="F:zinc ion binding"/>
    <property type="evidence" value="ECO:0007669"/>
    <property type="project" value="InterPro"/>
</dbReference>
<dbReference type="Proteomes" id="UP001139559">
    <property type="component" value="Unassembled WGS sequence"/>
</dbReference>
<dbReference type="InterPro" id="IPR017226">
    <property type="entry name" value="BHMT-like"/>
</dbReference>
<dbReference type="GO" id="GO:0032259">
    <property type="term" value="P:methylation"/>
    <property type="evidence" value="ECO:0007669"/>
    <property type="project" value="UniProtKB-KW"/>
</dbReference>
<accession>A0A9X1XM86</accession>
<feature type="binding site" evidence="3 4">
    <location>
        <position position="278"/>
    </location>
    <ligand>
        <name>Zn(2+)</name>
        <dbReference type="ChEBI" id="CHEBI:29105"/>
    </ligand>
</feature>
<dbReference type="RefSeq" id="WP_248010930.1">
    <property type="nucleotide sequence ID" value="NZ_JAJHVV010000023.1"/>
</dbReference>
<dbReference type="SUPFAM" id="SSF82282">
    <property type="entry name" value="Homocysteine S-methyltransferase"/>
    <property type="match status" value="1"/>
</dbReference>
<dbReference type="Pfam" id="PF02574">
    <property type="entry name" value="S-methyl_trans"/>
    <property type="match status" value="1"/>
</dbReference>
<dbReference type="Gene3D" id="3.20.20.330">
    <property type="entry name" value="Homocysteine-binding-like domain"/>
    <property type="match status" value="1"/>
</dbReference>
<keyword evidence="1 4" id="KW-0489">Methyltransferase</keyword>
<dbReference type="PIRSF" id="PIRSF037505">
    <property type="entry name" value="Betaine_HMT"/>
    <property type="match status" value="1"/>
</dbReference>
<evidence type="ECO:0000256" key="2">
    <source>
        <dbReference type="ARBA" id="ARBA00022679"/>
    </source>
</evidence>
<evidence type="ECO:0000256" key="3">
    <source>
        <dbReference type="PIRSR" id="PIRSR037505-2"/>
    </source>
</evidence>
<dbReference type="InterPro" id="IPR003726">
    <property type="entry name" value="HCY_dom"/>
</dbReference>
<evidence type="ECO:0000313" key="6">
    <source>
        <dbReference type="EMBL" id="MCK6265842.1"/>
    </source>
</evidence>
<feature type="binding site" evidence="4">
    <location>
        <position position="201"/>
    </location>
    <ligand>
        <name>Zn(2+)</name>
        <dbReference type="ChEBI" id="CHEBI:29105"/>
    </ligand>
</feature>
<dbReference type="PROSITE" id="PS50970">
    <property type="entry name" value="HCY"/>
    <property type="match status" value="1"/>
</dbReference>
<evidence type="ECO:0000256" key="1">
    <source>
        <dbReference type="ARBA" id="ARBA00022603"/>
    </source>
</evidence>
<feature type="domain" description="Hcy-binding" evidence="5">
    <location>
        <begin position="1"/>
        <end position="292"/>
    </location>
</feature>
<evidence type="ECO:0000256" key="4">
    <source>
        <dbReference type="PROSITE-ProRule" id="PRU00333"/>
    </source>
</evidence>
<gene>
    <name evidence="6" type="ORF">KP803_21520</name>
</gene>
<dbReference type="PANTHER" id="PTHR11103:SF18">
    <property type="entry name" value="SLR1189 PROTEIN"/>
    <property type="match status" value="1"/>
</dbReference>
<keyword evidence="3 4" id="KW-0479">Metal-binding</keyword>
<dbReference type="PANTHER" id="PTHR11103">
    <property type="entry name" value="SLR1189 PROTEIN"/>
    <property type="match status" value="1"/>
</dbReference>
<sequence>MFTLLDGGMGRELKRMGAPFSQPLWSAQALIESPQHVKQAHQRFIDAGCDVITVNSYACVPFHLGNERFETQGKALATIAAKLAQEVAISNSNVKVAGALPPALGSYRPDLFNREQAKPILEALIEAQSPFVDLWIVETISSIEEFNLVSTLLSNTDKPVYYAFTLKDSLESPAQLRSGEEIEKVAEAVFTSNAKALLFNCSRPEVMGNAILNSRKVFKQNQANIELGAYANGFTPIEDDHLANDGLSAIRDDLSPVQYLEFAKQWLESGASIIGGCCGIHPEHISELNQFRGEANNH</sequence>
<dbReference type="InterPro" id="IPR036589">
    <property type="entry name" value="HCY_dom_sf"/>
</dbReference>
<feature type="binding site" evidence="3 4">
    <location>
        <position position="277"/>
    </location>
    <ligand>
        <name>Zn(2+)</name>
        <dbReference type="ChEBI" id="CHEBI:29105"/>
    </ligand>
</feature>
<name>A0A9X1XM86_9VIBR</name>
<organism evidence="6 7">
    <name type="scientific">Vibrio amylolyticus</name>
    <dbReference type="NCBI Taxonomy" id="2847292"/>
    <lineage>
        <taxon>Bacteria</taxon>
        <taxon>Pseudomonadati</taxon>
        <taxon>Pseudomonadota</taxon>
        <taxon>Gammaproteobacteria</taxon>
        <taxon>Vibrionales</taxon>
        <taxon>Vibrionaceae</taxon>
        <taxon>Vibrio</taxon>
    </lineage>
</organism>
<dbReference type="AlphaFoldDB" id="A0A9X1XM86"/>
<protein>
    <submittedName>
        <fullName evidence="6">Homocysteine S-methyltransferase family protein</fullName>
    </submittedName>
</protein>
<proteinExistence type="predicted"/>
<dbReference type="GO" id="GO:0008168">
    <property type="term" value="F:methyltransferase activity"/>
    <property type="evidence" value="ECO:0007669"/>
    <property type="project" value="UniProtKB-UniRule"/>
</dbReference>
<comment type="cofactor">
    <cofactor evidence="3">
        <name>Zn(2+)</name>
        <dbReference type="ChEBI" id="CHEBI:29105"/>
    </cofactor>
    <text evidence="3">Binds 1 zinc ion per subunit.</text>
</comment>
<reference evidence="6" key="1">
    <citation type="submission" date="2021-11" db="EMBL/GenBank/DDBJ databases">
        <title>Vibrio ZSDE26 sp. nov. and Vibrio ZSDZ34 sp. nov., isolated from coastal seawater in Qingdao.</title>
        <authorList>
            <person name="Zhang P."/>
        </authorList>
    </citation>
    <scope>NUCLEOTIDE SEQUENCE</scope>
    <source>
        <strain evidence="6">ZSDE26</strain>
    </source>
</reference>
<keyword evidence="3 4" id="KW-0862">Zinc</keyword>
<comment type="caution">
    <text evidence="6">The sequence shown here is derived from an EMBL/GenBank/DDBJ whole genome shotgun (WGS) entry which is preliminary data.</text>
</comment>
<keyword evidence="7" id="KW-1185">Reference proteome</keyword>
<dbReference type="GO" id="GO:0009086">
    <property type="term" value="P:methionine biosynthetic process"/>
    <property type="evidence" value="ECO:0007669"/>
    <property type="project" value="InterPro"/>
</dbReference>
<dbReference type="EMBL" id="JAJHVV010000023">
    <property type="protein sequence ID" value="MCK6265842.1"/>
    <property type="molecule type" value="Genomic_DNA"/>
</dbReference>
<keyword evidence="2 4" id="KW-0808">Transferase</keyword>